<feature type="DNA-binding region" description="OmpR/PhoB-type" evidence="7">
    <location>
        <begin position="129"/>
        <end position="227"/>
    </location>
</feature>
<keyword evidence="11" id="KW-1185">Reference proteome</keyword>
<dbReference type="Gene3D" id="6.10.250.690">
    <property type="match status" value="1"/>
</dbReference>
<evidence type="ECO:0000259" key="9">
    <source>
        <dbReference type="PROSITE" id="PS51755"/>
    </source>
</evidence>
<dbReference type="InterPro" id="IPR039420">
    <property type="entry name" value="WalR-like"/>
</dbReference>
<dbReference type="PANTHER" id="PTHR48111">
    <property type="entry name" value="REGULATOR OF RPOS"/>
    <property type="match status" value="1"/>
</dbReference>
<dbReference type="InterPro" id="IPR036388">
    <property type="entry name" value="WH-like_DNA-bd_sf"/>
</dbReference>
<keyword evidence="2" id="KW-0902">Two-component regulatory system</keyword>
<dbReference type="GO" id="GO:0006355">
    <property type="term" value="P:regulation of DNA-templated transcription"/>
    <property type="evidence" value="ECO:0007669"/>
    <property type="project" value="InterPro"/>
</dbReference>
<dbReference type="Gene3D" id="3.40.50.2300">
    <property type="match status" value="1"/>
</dbReference>
<keyword evidence="1 6" id="KW-0597">Phosphoprotein</keyword>
<dbReference type="Gene3D" id="1.10.10.10">
    <property type="entry name" value="Winged helix-like DNA-binding domain superfamily/Winged helix DNA-binding domain"/>
    <property type="match status" value="1"/>
</dbReference>
<reference evidence="10 11" key="1">
    <citation type="journal article" date="2019" name="ACS Chem. Biol.">
        <title>Identification and Mobilization of a Cryptic Antibiotic Biosynthesis Gene Locus from a Human-Pathogenic Nocardia Isolate.</title>
        <authorList>
            <person name="Herisse M."/>
            <person name="Ishida K."/>
            <person name="Porter J.L."/>
            <person name="Howden B."/>
            <person name="Hertweck C."/>
            <person name="Stinear T.P."/>
            <person name="Pidot S.J."/>
        </authorList>
    </citation>
    <scope>NUCLEOTIDE SEQUENCE [LARGE SCALE GENOMIC DNA]</scope>
    <source>
        <strain evidence="10 11">AUSMDU00012717</strain>
    </source>
</reference>
<dbReference type="CDD" id="cd00383">
    <property type="entry name" value="trans_reg_C"/>
    <property type="match status" value="1"/>
</dbReference>
<feature type="domain" description="OmpR/PhoB-type" evidence="9">
    <location>
        <begin position="129"/>
        <end position="227"/>
    </location>
</feature>
<dbReference type="EMBL" id="CP046172">
    <property type="protein sequence ID" value="QIS15105.1"/>
    <property type="molecule type" value="Genomic_DNA"/>
</dbReference>
<gene>
    <name evidence="10" type="ORF">F5544_36380</name>
</gene>
<feature type="modified residue" description="4-aspartylphosphate" evidence="6">
    <location>
        <position position="57"/>
    </location>
</feature>
<evidence type="ECO:0000256" key="7">
    <source>
        <dbReference type="PROSITE-ProRule" id="PRU01091"/>
    </source>
</evidence>
<dbReference type="GO" id="GO:0032993">
    <property type="term" value="C:protein-DNA complex"/>
    <property type="evidence" value="ECO:0007669"/>
    <property type="project" value="TreeGrafter"/>
</dbReference>
<name>A0A6G9YP82_9NOCA</name>
<evidence type="ECO:0000313" key="10">
    <source>
        <dbReference type="EMBL" id="QIS15105.1"/>
    </source>
</evidence>
<dbReference type="PROSITE" id="PS50110">
    <property type="entry name" value="RESPONSE_REGULATORY"/>
    <property type="match status" value="1"/>
</dbReference>
<dbReference type="PROSITE" id="PS51755">
    <property type="entry name" value="OMPR_PHOB"/>
    <property type="match status" value="1"/>
</dbReference>
<keyword evidence="4 7" id="KW-0238">DNA-binding</keyword>
<dbReference type="SMART" id="SM00448">
    <property type="entry name" value="REC"/>
    <property type="match status" value="1"/>
</dbReference>
<dbReference type="GO" id="GO:0005829">
    <property type="term" value="C:cytosol"/>
    <property type="evidence" value="ECO:0007669"/>
    <property type="project" value="TreeGrafter"/>
</dbReference>
<protein>
    <submittedName>
        <fullName evidence="10">Response regulator</fullName>
    </submittedName>
</protein>
<dbReference type="Pfam" id="PF00072">
    <property type="entry name" value="Response_reg"/>
    <property type="match status" value="1"/>
</dbReference>
<organism evidence="10 11">
    <name type="scientific">Nocardia arthritidis</name>
    <dbReference type="NCBI Taxonomy" id="228602"/>
    <lineage>
        <taxon>Bacteria</taxon>
        <taxon>Bacillati</taxon>
        <taxon>Actinomycetota</taxon>
        <taxon>Actinomycetes</taxon>
        <taxon>Mycobacteriales</taxon>
        <taxon>Nocardiaceae</taxon>
        <taxon>Nocardia</taxon>
    </lineage>
</organism>
<evidence type="ECO:0000256" key="5">
    <source>
        <dbReference type="ARBA" id="ARBA00023163"/>
    </source>
</evidence>
<evidence type="ECO:0000256" key="2">
    <source>
        <dbReference type="ARBA" id="ARBA00023012"/>
    </source>
</evidence>
<dbReference type="InterPro" id="IPR001789">
    <property type="entry name" value="Sig_transdc_resp-reg_receiver"/>
</dbReference>
<dbReference type="RefSeq" id="WP_238846845.1">
    <property type="nucleotide sequence ID" value="NZ_CP046172.1"/>
</dbReference>
<dbReference type="SMART" id="SM00862">
    <property type="entry name" value="Trans_reg_C"/>
    <property type="match status" value="1"/>
</dbReference>
<dbReference type="InterPro" id="IPR001867">
    <property type="entry name" value="OmpR/PhoB-type_DNA-bd"/>
</dbReference>
<dbReference type="KEGG" id="nah:F5544_36380"/>
<dbReference type="CDD" id="cd17624">
    <property type="entry name" value="REC_OmpR_PmrA-like"/>
    <property type="match status" value="1"/>
</dbReference>
<dbReference type="PANTHER" id="PTHR48111:SF36">
    <property type="entry name" value="TRANSCRIPTIONAL REGULATORY PROTEIN CUTR"/>
    <property type="match status" value="1"/>
</dbReference>
<dbReference type="SUPFAM" id="SSF52172">
    <property type="entry name" value="CheY-like"/>
    <property type="match status" value="1"/>
</dbReference>
<dbReference type="InterPro" id="IPR011006">
    <property type="entry name" value="CheY-like_superfamily"/>
</dbReference>
<sequence>MWSTELVRVLVVEDDAGLAPVLVRGLREEGHAVDHAATLAAADELCSYNDYALVVLDLGLPDGDGLTLCRQLKADGRTRVLVLTARGSATERVKGLDTGADDYLTKPFDFGELAARVRAVLRRPVTVGGSELRVGDIRLDMATHRVFRGEVLIPLTAKEFAVLQYFVQQAGQTVTRTELLEQVWDMHYEGTSNIVDVFVSTLRRKLDLPTERTRLDTVRGVGFRLFAEG</sequence>
<dbReference type="FunFam" id="1.10.10.10:FF:000005">
    <property type="entry name" value="Two-component system response regulator"/>
    <property type="match status" value="1"/>
</dbReference>
<evidence type="ECO:0000256" key="4">
    <source>
        <dbReference type="ARBA" id="ARBA00023125"/>
    </source>
</evidence>
<dbReference type="GO" id="GO:0000976">
    <property type="term" value="F:transcription cis-regulatory region binding"/>
    <property type="evidence" value="ECO:0007669"/>
    <property type="project" value="TreeGrafter"/>
</dbReference>
<evidence type="ECO:0000256" key="3">
    <source>
        <dbReference type="ARBA" id="ARBA00023015"/>
    </source>
</evidence>
<proteinExistence type="predicted"/>
<accession>A0A6G9YP82</accession>
<keyword evidence="3" id="KW-0805">Transcription regulation</keyword>
<evidence type="ECO:0000256" key="1">
    <source>
        <dbReference type="ARBA" id="ARBA00022553"/>
    </source>
</evidence>
<evidence type="ECO:0000259" key="8">
    <source>
        <dbReference type="PROSITE" id="PS50110"/>
    </source>
</evidence>
<dbReference type="AlphaFoldDB" id="A0A6G9YP82"/>
<evidence type="ECO:0000313" key="11">
    <source>
        <dbReference type="Proteomes" id="UP000503540"/>
    </source>
</evidence>
<dbReference type="GO" id="GO:0000156">
    <property type="term" value="F:phosphorelay response regulator activity"/>
    <property type="evidence" value="ECO:0007669"/>
    <property type="project" value="TreeGrafter"/>
</dbReference>
<dbReference type="Pfam" id="PF00486">
    <property type="entry name" value="Trans_reg_C"/>
    <property type="match status" value="1"/>
</dbReference>
<evidence type="ECO:0000256" key="6">
    <source>
        <dbReference type="PROSITE-ProRule" id="PRU00169"/>
    </source>
</evidence>
<feature type="domain" description="Response regulatory" evidence="8">
    <location>
        <begin position="8"/>
        <end position="121"/>
    </location>
</feature>
<dbReference type="Proteomes" id="UP000503540">
    <property type="component" value="Chromosome"/>
</dbReference>
<keyword evidence="5" id="KW-0804">Transcription</keyword>